<dbReference type="EMBL" id="CP022433">
    <property type="protein sequence ID" value="ASN28485.1"/>
    <property type="molecule type" value="Genomic_DNA"/>
</dbReference>
<dbReference type="KEGG" id="splu:LK06_016325"/>
<reference evidence="1 2" key="1">
    <citation type="submission" date="2017-07" db="EMBL/GenBank/DDBJ databases">
        <title>Genome sequence of Streptomyces pluripotens MUSC 137T.</title>
        <authorList>
            <person name="Ser H.-L."/>
            <person name="Lee L.-H."/>
        </authorList>
    </citation>
    <scope>NUCLEOTIDE SEQUENCE [LARGE SCALE GENOMIC DNA]</scope>
    <source>
        <strain evidence="1 2">MUSC 137</strain>
    </source>
</reference>
<evidence type="ECO:0000313" key="2">
    <source>
        <dbReference type="Proteomes" id="UP000031501"/>
    </source>
</evidence>
<dbReference type="Proteomes" id="UP000031501">
    <property type="component" value="Chromosome"/>
</dbReference>
<gene>
    <name evidence="1" type="ORF">LK07_17480</name>
</gene>
<keyword evidence="2" id="KW-1185">Reference proteome</keyword>
<protein>
    <submittedName>
        <fullName evidence="1">Dehydrogenase</fullName>
    </submittedName>
</protein>
<accession>A0A221P9P7</accession>
<sequence length="66" mass="7569">MTDDTPVCPECDQPMKPGGLVLSRREDDGRRVCRSLLRCGCGHAWWGWADRPDEPLEVCPRPELFR</sequence>
<evidence type="ECO:0000313" key="1">
    <source>
        <dbReference type="EMBL" id="ASN28485.1"/>
    </source>
</evidence>
<proteinExistence type="predicted"/>
<dbReference type="AlphaFoldDB" id="A0A221P9P7"/>
<organism evidence="1 2">
    <name type="scientific">Streptomyces pluripotens</name>
    <dbReference type="NCBI Taxonomy" id="1355015"/>
    <lineage>
        <taxon>Bacteria</taxon>
        <taxon>Bacillati</taxon>
        <taxon>Actinomycetota</taxon>
        <taxon>Actinomycetes</taxon>
        <taxon>Kitasatosporales</taxon>
        <taxon>Streptomycetaceae</taxon>
        <taxon>Streptomyces</taxon>
    </lineage>
</organism>
<name>A0A221P9P7_9ACTN</name>